<keyword evidence="3" id="KW-1185">Reference proteome</keyword>
<comment type="caution">
    <text evidence="2">The sequence shown here is derived from an EMBL/GenBank/DDBJ whole genome shotgun (WGS) entry which is preliminary data.</text>
</comment>
<organism evidence="2 3">
    <name type="scientific">Ensete ventricosum</name>
    <name type="common">Abyssinian banana</name>
    <name type="synonym">Musa ensete</name>
    <dbReference type="NCBI Taxonomy" id="4639"/>
    <lineage>
        <taxon>Eukaryota</taxon>
        <taxon>Viridiplantae</taxon>
        <taxon>Streptophyta</taxon>
        <taxon>Embryophyta</taxon>
        <taxon>Tracheophyta</taxon>
        <taxon>Spermatophyta</taxon>
        <taxon>Magnoliopsida</taxon>
        <taxon>Liliopsida</taxon>
        <taxon>Zingiberales</taxon>
        <taxon>Musaceae</taxon>
        <taxon>Ensete</taxon>
    </lineage>
</organism>
<reference evidence="2 3" key="1">
    <citation type="submission" date="2022-12" db="EMBL/GenBank/DDBJ databases">
        <title>Chromosome-scale assembly of the Ensete ventricosum genome.</title>
        <authorList>
            <person name="Dussert Y."/>
            <person name="Stocks J."/>
            <person name="Wendawek A."/>
            <person name="Woldeyes F."/>
            <person name="Nichols R.A."/>
            <person name="Borrell J.S."/>
        </authorList>
    </citation>
    <scope>NUCLEOTIDE SEQUENCE [LARGE SCALE GENOMIC DNA]</scope>
    <source>
        <strain evidence="3">cv. Maze</strain>
        <tissue evidence="2">Seeds</tissue>
    </source>
</reference>
<sequence length="141" mass="15756">MLAFRRSQLNLWSRILRRTWKTSTTEIGCDAAVVDVSKMKQYCWATVERRELFPLDVMLDHTVRFGRSSDTANSCALAGSAHMLTTDVNARGYCKRSDLATDRAPCVAADHATEAMPGLPWQQHLGLGERPRTDSDRGKDG</sequence>
<evidence type="ECO:0000256" key="1">
    <source>
        <dbReference type="SAM" id="MobiDB-lite"/>
    </source>
</evidence>
<dbReference type="Proteomes" id="UP001222027">
    <property type="component" value="Unassembled WGS sequence"/>
</dbReference>
<dbReference type="EMBL" id="JAQQAF010000004">
    <property type="protein sequence ID" value="KAJ8491372.1"/>
    <property type="molecule type" value="Genomic_DNA"/>
</dbReference>
<feature type="region of interest" description="Disordered" evidence="1">
    <location>
        <begin position="118"/>
        <end position="141"/>
    </location>
</feature>
<gene>
    <name evidence="2" type="ORF">OPV22_013093</name>
</gene>
<protein>
    <submittedName>
        <fullName evidence="2">Uncharacterized protein</fullName>
    </submittedName>
</protein>
<feature type="compositionally biased region" description="Basic and acidic residues" evidence="1">
    <location>
        <begin position="127"/>
        <end position="141"/>
    </location>
</feature>
<name>A0AAV8R4K8_ENSVE</name>
<evidence type="ECO:0000313" key="3">
    <source>
        <dbReference type="Proteomes" id="UP001222027"/>
    </source>
</evidence>
<evidence type="ECO:0000313" key="2">
    <source>
        <dbReference type="EMBL" id="KAJ8491372.1"/>
    </source>
</evidence>
<accession>A0AAV8R4K8</accession>
<dbReference type="AlphaFoldDB" id="A0AAV8R4K8"/>
<proteinExistence type="predicted"/>